<protein>
    <submittedName>
        <fullName evidence="1">LmbE family protein</fullName>
    </submittedName>
</protein>
<sequence length="257" mass="28438">MATLLSFHAHPDDECLLTGGTLAKAKSDGHRVVIVVATGGEEGEYPAGFVSDRSELPDRRRGELLESAKVLGVDKVYFLGYRDSGMMGTQSNSNPKSFWMTDIDESAKALAEIIAIERPEVVTIYDEIGGYGHPDHINVNRVCLRACEISGLSEVYQATMNRDYLMELMADYSVDNPGKVPDEPQSAFGMGEDAIDTAVDVSEYVFLKREALSRHRSQIGGVAFVFDLGNEDFARAFGTEWFISRHPKEKEFRTAIL</sequence>
<dbReference type="Pfam" id="PF02585">
    <property type="entry name" value="PIG-L"/>
    <property type="match status" value="1"/>
</dbReference>
<dbReference type="Gene3D" id="3.40.50.10320">
    <property type="entry name" value="LmbE-like"/>
    <property type="match status" value="1"/>
</dbReference>
<dbReference type="InterPro" id="IPR024078">
    <property type="entry name" value="LmbE-like_dom_sf"/>
</dbReference>
<dbReference type="AlphaFoldDB" id="T1B3D6"/>
<dbReference type="GO" id="GO:0016811">
    <property type="term" value="F:hydrolase activity, acting on carbon-nitrogen (but not peptide) bonds, in linear amides"/>
    <property type="evidence" value="ECO:0007669"/>
    <property type="project" value="TreeGrafter"/>
</dbReference>
<feature type="non-terminal residue" evidence="1">
    <location>
        <position position="257"/>
    </location>
</feature>
<organism evidence="1">
    <name type="scientific">mine drainage metagenome</name>
    <dbReference type="NCBI Taxonomy" id="410659"/>
    <lineage>
        <taxon>unclassified sequences</taxon>
        <taxon>metagenomes</taxon>
        <taxon>ecological metagenomes</taxon>
    </lineage>
</organism>
<dbReference type="EMBL" id="AUZX01006631">
    <property type="protein sequence ID" value="EQD63068.1"/>
    <property type="molecule type" value="Genomic_DNA"/>
</dbReference>
<dbReference type="PANTHER" id="PTHR12993">
    <property type="entry name" value="N-ACETYLGLUCOSAMINYL-PHOSPHATIDYLINOSITOL DE-N-ACETYLASE-RELATED"/>
    <property type="match status" value="1"/>
</dbReference>
<accession>T1B3D6</accession>
<name>T1B3D6_9ZZZZ</name>
<proteinExistence type="predicted"/>
<evidence type="ECO:0000313" key="1">
    <source>
        <dbReference type="EMBL" id="EQD63068.1"/>
    </source>
</evidence>
<gene>
    <name evidence="1" type="ORF">B1A_09314</name>
</gene>
<dbReference type="SUPFAM" id="SSF102588">
    <property type="entry name" value="LmbE-like"/>
    <property type="match status" value="1"/>
</dbReference>
<comment type="caution">
    <text evidence="1">The sequence shown here is derived from an EMBL/GenBank/DDBJ whole genome shotgun (WGS) entry which is preliminary data.</text>
</comment>
<reference evidence="1" key="1">
    <citation type="submission" date="2013-08" db="EMBL/GenBank/DDBJ databases">
        <authorList>
            <person name="Mendez C."/>
            <person name="Richter M."/>
            <person name="Ferrer M."/>
            <person name="Sanchez J."/>
        </authorList>
    </citation>
    <scope>NUCLEOTIDE SEQUENCE</scope>
</reference>
<reference evidence="1" key="2">
    <citation type="journal article" date="2014" name="ISME J.">
        <title>Microbial stratification in low pH oxic and suboxic macroscopic growths along an acid mine drainage.</title>
        <authorList>
            <person name="Mendez-Garcia C."/>
            <person name="Mesa V."/>
            <person name="Sprenger R.R."/>
            <person name="Richter M."/>
            <person name="Diez M.S."/>
            <person name="Solano J."/>
            <person name="Bargiela R."/>
            <person name="Golyshina O.V."/>
            <person name="Manteca A."/>
            <person name="Ramos J.L."/>
            <person name="Gallego J.R."/>
            <person name="Llorente I."/>
            <person name="Martins Dos Santos V.A."/>
            <person name="Jensen O.N."/>
            <person name="Pelaez A.I."/>
            <person name="Sanchez J."/>
            <person name="Ferrer M."/>
        </authorList>
    </citation>
    <scope>NUCLEOTIDE SEQUENCE</scope>
</reference>
<dbReference type="InterPro" id="IPR003737">
    <property type="entry name" value="GlcNAc_PI_deacetylase-related"/>
</dbReference>
<dbReference type="PANTHER" id="PTHR12993:SF26">
    <property type="entry name" value="1D-MYO-INOSITOL 2-ACETAMIDO-2-DEOXY-ALPHA-D-GLUCOPYRANOSIDE DEACETYLASE"/>
    <property type="match status" value="1"/>
</dbReference>